<dbReference type="InterPro" id="IPR045214">
    <property type="entry name" value="Surf1/Surf4"/>
</dbReference>
<dbReference type="Pfam" id="PF02104">
    <property type="entry name" value="SURF1"/>
    <property type="match status" value="1"/>
</dbReference>
<dbReference type="InterPro" id="IPR002994">
    <property type="entry name" value="Surf1/Shy1"/>
</dbReference>
<proteinExistence type="inferred from homology"/>
<dbReference type="Proteomes" id="UP000031443">
    <property type="component" value="Unassembled WGS sequence"/>
</dbReference>
<evidence type="ECO:0000256" key="1">
    <source>
        <dbReference type="ARBA" id="ARBA00004370"/>
    </source>
</evidence>
<evidence type="ECO:0000256" key="5">
    <source>
        <dbReference type="ARBA" id="ARBA00023136"/>
    </source>
</evidence>
<dbReference type="STRING" id="8469.M7B9J3"/>
<reference evidence="8" key="1">
    <citation type="journal article" date="2013" name="Nat. Genet.">
        <title>The draft genomes of soft-shell turtle and green sea turtle yield insights into the development and evolution of the turtle-specific body plan.</title>
        <authorList>
            <person name="Wang Z."/>
            <person name="Pascual-Anaya J."/>
            <person name="Zadissa A."/>
            <person name="Li W."/>
            <person name="Niimura Y."/>
            <person name="Huang Z."/>
            <person name="Li C."/>
            <person name="White S."/>
            <person name="Xiong Z."/>
            <person name="Fang D."/>
            <person name="Wang B."/>
            <person name="Ming Y."/>
            <person name="Chen Y."/>
            <person name="Zheng Y."/>
            <person name="Kuraku S."/>
            <person name="Pignatelli M."/>
            <person name="Herrero J."/>
            <person name="Beal K."/>
            <person name="Nozawa M."/>
            <person name="Li Q."/>
            <person name="Wang J."/>
            <person name="Zhang H."/>
            <person name="Yu L."/>
            <person name="Shigenobu S."/>
            <person name="Wang J."/>
            <person name="Liu J."/>
            <person name="Flicek P."/>
            <person name="Searle S."/>
            <person name="Wang J."/>
            <person name="Kuratani S."/>
            <person name="Yin Y."/>
            <person name="Aken B."/>
            <person name="Zhang G."/>
            <person name="Irie N."/>
        </authorList>
    </citation>
    <scope>NUCLEOTIDE SEQUENCE [LARGE SCALE GENOMIC DNA]</scope>
</reference>
<evidence type="ECO:0000256" key="4">
    <source>
        <dbReference type="ARBA" id="ARBA00022989"/>
    </source>
</evidence>
<protein>
    <recommendedName>
        <fullName evidence="6">SURF1-like protein</fullName>
    </recommendedName>
</protein>
<organism evidence="7 8">
    <name type="scientific">Chelonia mydas</name>
    <name type="common">Green sea-turtle</name>
    <name type="synonym">Chelonia agassizi</name>
    <dbReference type="NCBI Taxonomy" id="8469"/>
    <lineage>
        <taxon>Eukaryota</taxon>
        <taxon>Metazoa</taxon>
        <taxon>Chordata</taxon>
        <taxon>Craniata</taxon>
        <taxon>Vertebrata</taxon>
        <taxon>Euteleostomi</taxon>
        <taxon>Archelosauria</taxon>
        <taxon>Testudinata</taxon>
        <taxon>Testudines</taxon>
        <taxon>Cryptodira</taxon>
        <taxon>Durocryptodira</taxon>
        <taxon>Americhelydia</taxon>
        <taxon>Chelonioidea</taxon>
        <taxon>Cheloniidae</taxon>
        <taxon>Chelonia</taxon>
    </lineage>
</organism>
<keyword evidence="6" id="KW-0496">Mitochondrion</keyword>
<keyword evidence="6" id="KW-0999">Mitochondrion inner membrane</keyword>
<dbReference type="AlphaFoldDB" id="M7B9J3"/>
<comment type="function">
    <text evidence="6">Probably involved in the biogenesis of the COX complex.</text>
</comment>
<sequence length="272" mass="31412">MVQRRKWKLKLIADLESRVASEPVPLPIDPMELKELEYRSVKTRGYFDHSKELYILPRSLVDPERESREAGRLTSNPESGANVITPFYCTDLGITILVNRGFVPKKKVKPETRLKGQIRDEIDLVGVVRLSETRKPFVPENNIEKNRWHYRDLEAMARVTGAEPIFIDADFSMAYVLQHPTCGTKSSYKNYPSERRPPMGLSLMQHIQDLKLSEDPERRNWPGCERTKFTNCKFHLSLHPKLALAYQVLVVAMLLCKSIQLVNDHKTVDQIL</sequence>
<name>M7B9J3_CHEMY</name>
<keyword evidence="5" id="KW-0472">Membrane</keyword>
<keyword evidence="3" id="KW-0812">Transmembrane</keyword>
<accession>M7B9J3</accession>
<dbReference type="EMBL" id="KB532021">
    <property type="protein sequence ID" value="EMP34646.1"/>
    <property type="molecule type" value="Genomic_DNA"/>
</dbReference>
<dbReference type="PANTHER" id="PTHR23427:SF2">
    <property type="entry name" value="SURFEIT LOCUS PROTEIN 1"/>
    <property type="match status" value="1"/>
</dbReference>
<dbReference type="PANTHER" id="PTHR23427">
    <property type="entry name" value="SURFEIT LOCUS PROTEIN"/>
    <property type="match status" value="1"/>
</dbReference>
<dbReference type="GO" id="GO:0005743">
    <property type="term" value="C:mitochondrial inner membrane"/>
    <property type="evidence" value="ECO:0007669"/>
    <property type="project" value="UniProtKB-SubCell"/>
</dbReference>
<evidence type="ECO:0000313" key="7">
    <source>
        <dbReference type="EMBL" id="EMP34646.1"/>
    </source>
</evidence>
<gene>
    <name evidence="7" type="ORF">UY3_08223</name>
</gene>
<evidence type="ECO:0000256" key="6">
    <source>
        <dbReference type="RuleBase" id="RU363076"/>
    </source>
</evidence>
<dbReference type="CDD" id="cd06662">
    <property type="entry name" value="SURF1"/>
    <property type="match status" value="1"/>
</dbReference>
<evidence type="ECO:0000313" key="8">
    <source>
        <dbReference type="Proteomes" id="UP000031443"/>
    </source>
</evidence>
<comment type="subcellular location">
    <subcellularLocation>
        <location evidence="1">Membrane</location>
    </subcellularLocation>
    <subcellularLocation>
        <location evidence="6">Mitochondrion inner membrane</location>
        <topology evidence="6">Multi-pass membrane protein</topology>
    </subcellularLocation>
</comment>
<dbReference type="eggNOG" id="KOG1563">
    <property type="taxonomic scope" value="Eukaryota"/>
</dbReference>
<evidence type="ECO:0000256" key="2">
    <source>
        <dbReference type="ARBA" id="ARBA00007165"/>
    </source>
</evidence>
<comment type="similarity">
    <text evidence="2 6">Belongs to the SURF1 family.</text>
</comment>
<dbReference type="GO" id="GO:0033617">
    <property type="term" value="P:mitochondrial respiratory chain complex IV assembly"/>
    <property type="evidence" value="ECO:0007669"/>
    <property type="project" value="TreeGrafter"/>
</dbReference>
<keyword evidence="8" id="KW-1185">Reference proteome</keyword>
<dbReference type="PROSITE" id="PS50895">
    <property type="entry name" value="SURF1"/>
    <property type="match status" value="1"/>
</dbReference>
<evidence type="ECO:0000256" key="3">
    <source>
        <dbReference type="ARBA" id="ARBA00022692"/>
    </source>
</evidence>
<keyword evidence="4" id="KW-1133">Transmembrane helix</keyword>